<keyword evidence="5 6" id="KW-0472">Membrane</keyword>
<keyword evidence="3 6" id="KW-0812">Transmembrane</keyword>
<feature type="transmembrane region" description="Helical" evidence="6">
    <location>
        <begin position="82"/>
        <end position="102"/>
    </location>
</feature>
<feature type="transmembrane region" description="Helical" evidence="6">
    <location>
        <begin position="430"/>
        <end position="449"/>
    </location>
</feature>
<dbReference type="Gene3D" id="1.20.1250.20">
    <property type="entry name" value="MFS general substrate transporter like domains"/>
    <property type="match status" value="2"/>
</dbReference>
<keyword evidence="4 6" id="KW-1133">Transmembrane helix</keyword>
<dbReference type="PANTHER" id="PTHR23519">
    <property type="entry name" value="AUTOPHAGY-RELATED PROTEIN 22"/>
    <property type="match status" value="1"/>
</dbReference>
<dbReference type="GO" id="GO:0012505">
    <property type="term" value="C:endomembrane system"/>
    <property type="evidence" value="ECO:0007669"/>
    <property type="project" value="UniProtKB-SubCell"/>
</dbReference>
<proteinExistence type="predicted"/>
<dbReference type="InterPro" id="IPR024671">
    <property type="entry name" value="Atg22-like"/>
</dbReference>
<dbReference type="eggNOG" id="COG2270">
    <property type="taxonomic scope" value="Bacteria"/>
</dbReference>
<keyword evidence="2" id="KW-0813">Transport</keyword>
<evidence type="ECO:0000256" key="6">
    <source>
        <dbReference type="SAM" id="Phobius"/>
    </source>
</evidence>
<dbReference type="InterPro" id="IPR050495">
    <property type="entry name" value="ATG22/LtaA_families"/>
</dbReference>
<dbReference type="EMBL" id="CP005587">
    <property type="protein sequence ID" value="AGK59946.1"/>
    <property type="molecule type" value="Genomic_DNA"/>
</dbReference>
<dbReference type="AlphaFoldDB" id="N0BHN5"/>
<feature type="transmembrane region" description="Helical" evidence="6">
    <location>
        <begin position="138"/>
        <end position="161"/>
    </location>
</feature>
<evidence type="ECO:0000256" key="3">
    <source>
        <dbReference type="ARBA" id="ARBA00022692"/>
    </source>
</evidence>
<evidence type="ECO:0000256" key="1">
    <source>
        <dbReference type="ARBA" id="ARBA00004127"/>
    </source>
</evidence>
<dbReference type="OrthoDB" id="9768783at2"/>
<dbReference type="GO" id="GO:0022857">
    <property type="term" value="F:transmembrane transporter activity"/>
    <property type="evidence" value="ECO:0007669"/>
    <property type="project" value="InterPro"/>
</dbReference>
<name>N0BHN5_9HYPH</name>
<dbReference type="PANTHER" id="PTHR23519:SF1">
    <property type="entry name" value="AUTOPHAGY-RELATED PROTEIN 22"/>
    <property type="match status" value="1"/>
</dbReference>
<dbReference type="STRING" id="670307.HYPDE_41388"/>
<organism evidence="8 9">
    <name type="scientific">Hyphomicrobium denitrificans 1NES1</name>
    <dbReference type="NCBI Taxonomy" id="670307"/>
    <lineage>
        <taxon>Bacteria</taxon>
        <taxon>Pseudomonadati</taxon>
        <taxon>Pseudomonadota</taxon>
        <taxon>Alphaproteobacteria</taxon>
        <taxon>Hyphomicrobiales</taxon>
        <taxon>Hyphomicrobiaceae</taxon>
        <taxon>Hyphomicrobium</taxon>
    </lineage>
</organism>
<dbReference type="Pfam" id="PF11700">
    <property type="entry name" value="ATG22"/>
    <property type="match status" value="1"/>
</dbReference>
<feature type="transmembrane region" description="Helical" evidence="6">
    <location>
        <begin position="230"/>
        <end position="250"/>
    </location>
</feature>
<evidence type="ECO:0000256" key="2">
    <source>
        <dbReference type="ARBA" id="ARBA00022448"/>
    </source>
</evidence>
<dbReference type="RefSeq" id="WP_015599960.1">
    <property type="nucleotide sequence ID" value="NC_021172.1"/>
</dbReference>
<evidence type="ECO:0000259" key="7">
    <source>
        <dbReference type="PROSITE" id="PS50850"/>
    </source>
</evidence>
<comment type="subcellular location">
    <subcellularLocation>
        <location evidence="1">Endomembrane system</location>
        <topology evidence="1">Multi-pass membrane protein</topology>
    </subcellularLocation>
</comment>
<evidence type="ECO:0000313" key="9">
    <source>
        <dbReference type="Proteomes" id="UP000005952"/>
    </source>
</evidence>
<dbReference type="SUPFAM" id="SSF103473">
    <property type="entry name" value="MFS general substrate transporter"/>
    <property type="match status" value="1"/>
</dbReference>
<protein>
    <submittedName>
        <fullName evidence="8">Major facilitator transporter</fullName>
    </submittedName>
</protein>
<reference evidence="8 9" key="1">
    <citation type="journal article" date="2013" name="Genome Announc.">
        <title>Genome sequences for three denitrifying bacterial strains isolated from a uranium- and nitrate-contaminated subsurface environment.</title>
        <authorList>
            <person name="Venkatramanan R."/>
            <person name="Prakash O."/>
            <person name="Woyke T."/>
            <person name="Chain P."/>
            <person name="Goodwin L.A."/>
            <person name="Watson D."/>
            <person name="Brooks S."/>
            <person name="Kostka J.E."/>
            <person name="Green S.J."/>
        </authorList>
    </citation>
    <scope>NUCLEOTIDE SEQUENCE [LARGE SCALE GENOMIC DNA]</scope>
    <source>
        <strain evidence="8 9">1NES1</strain>
    </source>
</reference>
<dbReference type="Proteomes" id="UP000005952">
    <property type="component" value="Chromosome"/>
</dbReference>
<evidence type="ECO:0000256" key="5">
    <source>
        <dbReference type="ARBA" id="ARBA00023136"/>
    </source>
</evidence>
<gene>
    <name evidence="8" type="ORF">HYPDE_41388</name>
</gene>
<dbReference type="InterPro" id="IPR036259">
    <property type="entry name" value="MFS_trans_sf"/>
</dbReference>
<evidence type="ECO:0000256" key="4">
    <source>
        <dbReference type="ARBA" id="ARBA00022989"/>
    </source>
</evidence>
<feature type="transmembrane region" description="Helical" evidence="6">
    <location>
        <begin position="182"/>
        <end position="202"/>
    </location>
</feature>
<feature type="transmembrane region" description="Helical" evidence="6">
    <location>
        <begin position="319"/>
        <end position="337"/>
    </location>
</feature>
<dbReference type="KEGG" id="hdt:HYPDE_41388"/>
<feature type="transmembrane region" description="Helical" evidence="6">
    <location>
        <begin position="349"/>
        <end position="367"/>
    </location>
</feature>
<sequence>MATVDLGGAAASGALAAGLPIRRAPARALVSWMLFDWATQPHYTLVQTFLFAPYFANAIVQNPVCGTLIAEGSEKAACGQALWGYAASVAGLLIAVLSPFLGAAADGRGARKPWMAALSLVFLAGLSALWLGTPGAPLMTILLVLAGFVAATLAAELMAVFSNAIMTGLVPKGELGRLSGTGWAVGYFGGLVSLALVAGFLVPMPGETKTLLGLDPLLTLDSASHQSDRITGPFAAVWFAIFIIPFFLFVPDRRAANGSAQPQRSAAAELWHTVKSLPSMPSLMIFLIARMIFTDGLTAIFAFGGIYGASVFGWGPLELGIFGIILTLVGAFGALIGGRFDDRLGPKTVIICALLALVAGAIGILSVDKTHVLFTIEVAEKMVGSKPFSSTGEQVFLAFAILVGLVAAPVQAASRSLLARLAPAEKMTQYFGLFAFSGKVTAFLAPFAVAFLTQETGSQRIGMSAVLAFLLIGVVLMLFVRTKEHAK</sequence>
<evidence type="ECO:0000313" key="8">
    <source>
        <dbReference type="EMBL" id="AGK59946.1"/>
    </source>
</evidence>
<feature type="domain" description="Major facilitator superfamily (MFS) profile" evidence="7">
    <location>
        <begin position="42"/>
        <end position="485"/>
    </location>
</feature>
<keyword evidence="9" id="KW-1185">Reference proteome</keyword>
<dbReference type="PROSITE" id="PS50850">
    <property type="entry name" value="MFS"/>
    <property type="match status" value="1"/>
</dbReference>
<accession>N0BHN5</accession>
<dbReference type="InterPro" id="IPR020846">
    <property type="entry name" value="MFS_dom"/>
</dbReference>
<feature type="transmembrane region" description="Helical" evidence="6">
    <location>
        <begin position="395"/>
        <end position="418"/>
    </location>
</feature>
<feature type="transmembrane region" description="Helical" evidence="6">
    <location>
        <begin position="461"/>
        <end position="480"/>
    </location>
</feature>
<feature type="transmembrane region" description="Helical" evidence="6">
    <location>
        <begin position="114"/>
        <end position="132"/>
    </location>
</feature>
<dbReference type="HOGENOM" id="CLU_017518_3_1_5"/>
<feature type="transmembrane region" description="Helical" evidence="6">
    <location>
        <begin position="283"/>
        <end position="307"/>
    </location>
</feature>